<reference evidence="2 3" key="1">
    <citation type="journal article" date="2015" name="Genome Announc.">
        <title>Complete Genome Sequence of Caulobacter crescentus Siphophage Sansa.</title>
        <authorList>
            <person name="Vara L."/>
            <person name="Kane A.A."/>
            <person name="Cahill J.L."/>
            <person name="Rasche E.S."/>
            <person name="Kuty Everett G.F."/>
        </authorList>
    </citation>
    <scope>NUCLEOTIDE SEQUENCE [LARGE SCALE GENOMIC DNA]</scope>
</reference>
<organism evidence="2 3">
    <name type="scientific">Caulobacter phage Sansa</name>
    <dbReference type="NCBI Taxonomy" id="1675600"/>
    <lineage>
        <taxon>Viruses</taxon>
        <taxon>Duplodnaviria</taxon>
        <taxon>Heunggongvirae</taxon>
        <taxon>Uroviricota</taxon>
        <taxon>Caudoviricetes</taxon>
        <taxon>Sansavirus</taxon>
        <taxon>Sansavirus sansa</taxon>
        <taxon>Caulobacter virus Sansa</taxon>
    </lineage>
</organism>
<dbReference type="EMBL" id="KT001913">
    <property type="protein sequence ID" value="AKU43434.1"/>
    <property type="molecule type" value="Genomic_DNA"/>
</dbReference>
<evidence type="ECO:0000256" key="1">
    <source>
        <dbReference type="SAM" id="MobiDB-lite"/>
    </source>
</evidence>
<protein>
    <submittedName>
        <fullName evidence="2">Uncharacterized protein</fullName>
    </submittedName>
</protein>
<feature type="region of interest" description="Disordered" evidence="1">
    <location>
        <begin position="1"/>
        <end position="35"/>
    </location>
</feature>
<gene>
    <name evidence="2" type="ORF">CPT_Sansa30</name>
</gene>
<proteinExistence type="predicted"/>
<dbReference type="Proteomes" id="UP000225322">
    <property type="component" value="Segment"/>
</dbReference>
<evidence type="ECO:0000313" key="2">
    <source>
        <dbReference type="EMBL" id="AKU43434.1"/>
    </source>
</evidence>
<keyword evidence="3" id="KW-1185">Reference proteome</keyword>
<name>A0A0K1LLV8_9CAUD</name>
<feature type="compositionally biased region" description="Basic and acidic residues" evidence="1">
    <location>
        <begin position="24"/>
        <end position="34"/>
    </location>
</feature>
<accession>A0A0K1LLV8</accession>
<evidence type="ECO:0000313" key="3">
    <source>
        <dbReference type="Proteomes" id="UP000225322"/>
    </source>
</evidence>
<sequence>MDDPIDTMIRGAPTPAELQTPADPNKKYDPDERFVPGQMQKTPVICFFSSTAIDSGANYDATVIVRAADMPAHVKAKQSRVDVAGGNYSIDRIKVRRWLGQVNGYQLNLVTS</sequence>